<dbReference type="InterPro" id="IPR004158">
    <property type="entry name" value="DUF247_pln"/>
</dbReference>
<evidence type="ECO:0000313" key="2">
    <source>
        <dbReference type="Proteomes" id="UP000017836"/>
    </source>
</evidence>
<reference evidence="2" key="1">
    <citation type="journal article" date="2013" name="Science">
        <title>The Amborella genome and the evolution of flowering plants.</title>
        <authorList>
            <consortium name="Amborella Genome Project"/>
        </authorList>
    </citation>
    <scope>NUCLEOTIDE SEQUENCE [LARGE SCALE GENOMIC DNA]</scope>
</reference>
<evidence type="ECO:0000313" key="1">
    <source>
        <dbReference type="EMBL" id="ERM95616.1"/>
    </source>
</evidence>
<name>W1NJH8_AMBTC</name>
<dbReference type="Gramene" id="ERM95616">
    <property type="protein sequence ID" value="ERM95616"/>
    <property type="gene ID" value="AMTR_s00023p00151010"/>
</dbReference>
<proteinExistence type="predicted"/>
<accession>W1NJH8</accession>
<dbReference type="HOGENOM" id="CLU_020188_3_2_1"/>
<dbReference type="AlphaFoldDB" id="W1NJH8"/>
<dbReference type="Proteomes" id="UP000017836">
    <property type="component" value="Unassembled WGS sequence"/>
</dbReference>
<sequence>MKSEQEVADLFNRVTKGMAFFENPKLKGGRTRLIRHCKRRRNLWRARFVNIHLRDPWTPVDCIAARDKSR</sequence>
<gene>
    <name evidence="1" type="ORF">AMTR_s00023p00151010</name>
</gene>
<protein>
    <submittedName>
        <fullName evidence="1">Uncharacterized protein</fullName>
    </submittedName>
</protein>
<dbReference type="Pfam" id="PF03140">
    <property type="entry name" value="DUF247"/>
    <property type="match status" value="1"/>
</dbReference>
<organism evidence="1 2">
    <name type="scientific">Amborella trichopoda</name>
    <dbReference type="NCBI Taxonomy" id="13333"/>
    <lineage>
        <taxon>Eukaryota</taxon>
        <taxon>Viridiplantae</taxon>
        <taxon>Streptophyta</taxon>
        <taxon>Embryophyta</taxon>
        <taxon>Tracheophyta</taxon>
        <taxon>Spermatophyta</taxon>
        <taxon>Magnoliopsida</taxon>
        <taxon>Amborellales</taxon>
        <taxon>Amborellaceae</taxon>
        <taxon>Amborella</taxon>
    </lineage>
</organism>
<keyword evidence="2" id="KW-1185">Reference proteome</keyword>
<dbReference type="EMBL" id="KI397474">
    <property type="protein sequence ID" value="ERM95616.1"/>
    <property type="molecule type" value="Genomic_DNA"/>
</dbReference>